<evidence type="ECO:0000313" key="3">
    <source>
        <dbReference type="Proteomes" id="UP000249522"/>
    </source>
</evidence>
<dbReference type="Gene3D" id="2.40.10.220">
    <property type="entry name" value="predicted glycosyltransferase like domains"/>
    <property type="match status" value="1"/>
</dbReference>
<dbReference type="GO" id="GO:0035438">
    <property type="term" value="F:cyclic-di-GMP binding"/>
    <property type="evidence" value="ECO:0007669"/>
    <property type="project" value="InterPro"/>
</dbReference>
<dbReference type="SUPFAM" id="SSF141371">
    <property type="entry name" value="PilZ domain-like"/>
    <property type="match status" value="1"/>
</dbReference>
<sequence length="126" mass="14534">MTASRRQEPFRYQFTTPESCLFQISEINGNVIESRHARADLIDIHKSGCKLAAQLDLRIEINHVKLLIDFPFAEEAPLLVSGEVRWQLQEHNRYLYGVQFIVDAELKERIKAELRKLAGSKKINAV</sequence>
<dbReference type="AlphaFoldDB" id="A0A2W1L764"/>
<gene>
    <name evidence="2" type="ORF">DNH61_09175</name>
</gene>
<dbReference type="Pfam" id="PF07238">
    <property type="entry name" value="PilZ"/>
    <property type="match status" value="1"/>
</dbReference>
<accession>A0A2W1L764</accession>
<keyword evidence="3" id="KW-1185">Reference proteome</keyword>
<dbReference type="RefSeq" id="WP_111146366.1">
    <property type="nucleotide sequence ID" value="NZ_QKRB01000042.1"/>
</dbReference>
<proteinExistence type="predicted"/>
<dbReference type="EMBL" id="QKRB01000042">
    <property type="protein sequence ID" value="PZD96078.1"/>
    <property type="molecule type" value="Genomic_DNA"/>
</dbReference>
<organism evidence="2 3">
    <name type="scientific">Paenibacillus sambharensis</name>
    <dbReference type="NCBI Taxonomy" id="1803190"/>
    <lineage>
        <taxon>Bacteria</taxon>
        <taxon>Bacillati</taxon>
        <taxon>Bacillota</taxon>
        <taxon>Bacilli</taxon>
        <taxon>Bacillales</taxon>
        <taxon>Paenibacillaceae</taxon>
        <taxon>Paenibacillus</taxon>
    </lineage>
</organism>
<dbReference type="InterPro" id="IPR009875">
    <property type="entry name" value="PilZ_domain"/>
</dbReference>
<evidence type="ECO:0000259" key="1">
    <source>
        <dbReference type="Pfam" id="PF07238"/>
    </source>
</evidence>
<evidence type="ECO:0000313" key="2">
    <source>
        <dbReference type="EMBL" id="PZD96078.1"/>
    </source>
</evidence>
<feature type="domain" description="PilZ" evidence="1">
    <location>
        <begin position="34"/>
        <end position="109"/>
    </location>
</feature>
<dbReference type="Proteomes" id="UP000249522">
    <property type="component" value="Unassembled WGS sequence"/>
</dbReference>
<reference evidence="2 3" key="1">
    <citation type="submission" date="2018-06" db="EMBL/GenBank/DDBJ databases">
        <title>Paenibacillus imtechensis sp. nov.</title>
        <authorList>
            <person name="Pinnaka A.K."/>
            <person name="Singh H."/>
            <person name="Kaur M."/>
        </authorList>
    </citation>
    <scope>NUCLEOTIDE SEQUENCE [LARGE SCALE GENOMIC DNA]</scope>
    <source>
        <strain evidence="2 3">SMB1</strain>
    </source>
</reference>
<dbReference type="OrthoDB" id="2354159at2"/>
<comment type="caution">
    <text evidence="2">The sequence shown here is derived from an EMBL/GenBank/DDBJ whole genome shotgun (WGS) entry which is preliminary data.</text>
</comment>
<protein>
    <recommendedName>
        <fullName evidence="1">PilZ domain-containing protein</fullName>
    </recommendedName>
</protein>
<name>A0A2W1L764_9BACL</name>